<dbReference type="GO" id="GO:0055085">
    <property type="term" value="P:transmembrane transport"/>
    <property type="evidence" value="ECO:0007669"/>
    <property type="project" value="TreeGrafter"/>
</dbReference>
<evidence type="ECO:0000256" key="4">
    <source>
        <dbReference type="ARBA" id="ARBA00022989"/>
    </source>
</evidence>
<evidence type="ECO:0000256" key="3">
    <source>
        <dbReference type="ARBA" id="ARBA00022692"/>
    </source>
</evidence>
<dbReference type="RefSeq" id="WP_163084557.1">
    <property type="nucleotide sequence ID" value="NZ_JAAAWN010000007.1"/>
</dbReference>
<proteinExistence type="inferred from homology"/>
<keyword evidence="8" id="KW-1185">Reference proteome</keyword>
<dbReference type="PANTHER" id="PTHR21716:SF64">
    <property type="entry name" value="AI-2 TRANSPORT PROTEIN TQSA"/>
    <property type="match status" value="1"/>
</dbReference>
<dbReference type="InterPro" id="IPR002549">
    <property type="entry name" value="AI-2E-like"/>
</dbReference>
<dbReference type="EMBL" id="JAAAWN010000007">
    <property type="protein sequence ID" value="NDV90968.1"/>
    <property type="molecule type" value="Genomic_DNA"/>
</dbReference>
<feature type="transmembrane region" description="Helical" evidence="6">
    <location>
        <begin position="61"/>
        <end position="82"/>
    </location>
</feature>
<gene>
    <name evidence="7" type="ORF">GTH32_07140</name>
</gene>
<evidence type="ECO:0000256" key="1">
    <source>
        <dbReference type="ARBA" id="ARBA00004141"/>
    </source>
</evidence>
<dbReference type="NCBIfam" id="NF008930">
    <property type="entry name" value="PRK12287.1"/>
    <property type="match status" value="1"/>
</dbReference>
<feature type="transmembrane region" description="Helical" evidence="6">
    <location>
        <begin position="298"/>
        <end position="324"/>
    </location>
</feature>
<protein>
    <submittedName>
        <fullName evidence="7">AI-2E family transporter</fullName>
    </submittedName>
</protein>
<keyword evidence="3 6" id="KW-0812">Transmembrane</keyword>
<feature type="transmembrane region" description="Helical" evidence="6">
    <location>
        <begin position="222"/>
        <end position="253"/>
    </location>
</feature>
<reference evidence="7 8" key="1">
    <citation type="submission" date="2020-01" db="EMBL/GenBank/DDBJ databases">
        <authorList>
            <person name="Chen J."/>
            <person name="Zhu S."/>
            <person name="Yang J."/>
        </authorList>
    </citation>
    <scope>NUCLEOTIDE SEQUENCE [LARGE SCALE GENOMIC DNA]</scope>
    <source>
        <strain evidence="7 8">345S023</strain>
    </source>
</reference>
<evidence type="ECO:0000256" key="2">
    <source>
        <dbReference type="ARBA" id="ARBA00009773"/>
    </source>
</evidence>
<dbReference type="GO" id="GO:0016020">
    <property type="term" value="C:membrane"/>
    <property type="evidence" value="ECO:0007669"/>
    <property type="project" value="UniProtKB-SubCell"/>
</dbReference>
<feature type="transmembrane region" description="Helical" evidence="6">
    <location>
        <begin position="196"/>
        <end position="216"/>
    </location>
</feature>
<dbReference type="AlphaFoldDB" id="A0A7X5LKD8"/>
<name>A0A7X5LKD8_9ALTE</name>
<feature type="transmembrane region" description="Helical" evidence="6">
    <location>
        <begin position="260"/>
        <end position="278"/>
    </location>
</feature>
<keyword evidence="5 6" id="KW-0472">Membrane</keyword>
<feature type="transmembrane region" description="Helical" evidence="6">
    <location>
        <begin position="38"/>
        <end position="54"/>
    </location>
</feature>
<evidence type="ECO:0000256" key="6">
    <source>
        <dbReference type="SAM" id="Phobius"/>
    </source>
</evidence>
<comment type="subcellular location">
    <subcellularLocation>
        <location evidence="1">Membrane</location>
        <topology evidence="1">Multi-pass membrane protein</topology>
    </subcellularLocation>
</comment>
<dbReference type="Proteomes" id="UP000470213">
    <property type="component" value="Unassembled WGS sequence"/>
</dbReference>
<organism evidence="7 8">
    <name type="scientific">Alteromonas profundi</name>
    <dbReference type="NCBI Taxonomy" id="2696062"/>
    <lineage>
        <taxon>Bacteria</taxon>
        <taxon>Pseudomonadati</taxon>
        <taxon>Pseudomonadota</taxon>
        <taxon>Gammaproteobacteria</taxon>
        <taxon>Alteromonadales</taxon>
        <taxon>Alteromonadaceae</taxon>
        <taxon>Alteromonas/Salinimonas group</taxon>
        <taxon>Alteromonas</taxon>
    </lineage>
</organism>
<dbReference type="Pfam" id="PF01594">
    <property type="entry name" value="AI-2E_transport"/>
    <property type="match status" value="1"/>
</dbReference>
<accession>A0A7X5LKD8</accession>
<dbReference type="PANTHER" id="PTHR21716">
    <property type="entry name" value="TRANSMEMBRANE PROTEIN"/>
    <property type="match status" value="1"/>
</dbReference>
<evidence type="ECO:0000256" key="5">
    <source>
        <dbReference type="ARBA" id="ARBA00023136"/>
    </source>
</evidence>
<comment type="caution">
    <text evidence="7">The sequence shown here is derived from an EMBL/GenBank/DDBJ whole genome shotgun (WGS) entry which is preliminary data.</text>
</comment>
<feature type="transmembrane region" description="Helical" evidence="6">
    <location>
        <begin position="139"/>
        <end position="162"/>
    </location>
</feature>
<keyword evidence="4 6" id="KW-1133">Transmembrane helix</keyword>
<comment type="similarity">
    <text evidence="2">Belongs to the autoinducer-2 exporter (AI-2E) (TC 2.A.86) family.</text>
</comment>
<evidence type="ECO:0000313" key="7">
    <source>
        <dbReference type="EMBL" id="NDV90968.1"/>
    </source>
</evidence>
<evidence type="ECO:0000313" key="8">
    <source>
        <dbReference type="Proteomes" id="UP000470213"/>
    </source>
</evidence>
<sequence length="348" mass="38151">MSMELRSPIAKALLVLACLVILMAGIKAASTIMVPFFLSVFIAIACSPIIHWTSRFGVPKWLSITLVILLIVVFGFLLAGLVGQSMAEFKENLPEYRTKLDTEFAWIVGRLAEYNIHINRELIASHLDPSTAMSMATNFISGMGGVLSNLFLILLTVIFMLFEADSIPRRLHIALADPDMKLKHIDRFIRSVNSYLAIKTVVSLATGLIIGTWLYVMEIDHFMLWAVLAFMLNYIPNIGSIIAALPAVLIAFVQYGAASAGFAALGFVLVNTIMGNLVEPRLMGRGMGLSTLVVFLSLIFWGWLLGTVGMLLSVPLTMVVKIALESREESKWLAVLLSSEGDKTTPLA</sequence>